<proteinExistence type="predicted"/>
<dbReference type="AlphaFoldDB" id="A0A1H8PM17"/>
<accession>A0A1H8PM17</accession>
<evidence type="ECO:0000313" key="1">
    <source>
        <dbReference type="EMBL" id="SEO42757.1"/>
    </source>
</evidence>
<reference evidence="1 2" key="1">
    <citation type="submission" date="2016-10" db="EMBL/GenBank/DDBJ databases">
        <authorList>
            <person name="de Groot N.N."/>
        </authorList>
    </citation>
    <scope>NUCLEOTIDE SEQUENCE [LARGE SCALE GENOMIC DNA]</scope>
    <source>
        <strain evidence="1 2">CGMCC 4.2026</strain>
    </source>
</reference>
<name>A0A1H8PM17_9ACTN</name>
<organism evidence="1 2">
    <name type="scientific">Actinacidiphila rubida</name>
    <dbReference type="NCBI Taxonomy" id="310780"/>
    <lineage>
        <taxon>Bacteria</taxon>
        <taxon>Bacillati</taxon>
        <taxon>Actinomycetota</taxon>
        <taxon>Actinomycetes</taxon>
        <taxon>Kitasatosporales</taxon>
        <taxon>Streptomycetaceae</taxon>
        <taxon>Actinacidiphila</taxon>
    </lineage>
</organism>
<sequence>MDFLSKIHLMDLAQREVNRTENRNLSESALLSLASAERSLYQSLLVVRMEGPTEVAEAARALVRAFRQLNGLLEDGLTLETVEANMREREATRDAFLASAARTLGTTP</sequence>
<keyword evidence="2" id="KW-1185">Reference proteome</keyword>
<gene>
    <name evidence="1" type="ORF">SAMN05216267_102634</name>
</gene>
<dbReference type="Proteomes" id="UP000181951">
    <property type="component" value="Unassembled WGS sequence"/>
</dbReference>
<dbReference type="EMBL" id="FODD01000026">
    <property type="protein sequence ID" value="SEO42757.1"/>
    <property type="molecule type" value="Genomic_DNA"/>
</dbReference>
<evidence type="ECO:0000313" key="2">
    <source>
        <dbReference type="Proteomes" id="UP000181951"/>
    </source>
</evidence>
<protein>
    <submittedName>
        <fullName evidence="1">Uncharacterized protein</fullName>
    </submittedName>
</protein>